<gene>
    <name evidence="2" type="ORF">PQJ73_28425</name>
</gene>
<protein>
    <submittedName>
        <fullName evidence="2">Uncharacterized protein</fullName>
    </submittedName>
</protein>
<accession>A0ABT5JJF2</accession>
<reference evidence="2" key="2">
    <citation type="submission" date="2023-02" db="EMBL/GenBank/DDBJ databases">
        <authorList>
            <person name="Rayyan A."/>
            <person name="Meyer T."/>
            <person name="Kyndt J.A."/>
        </authorList>
    </citation>
    <scope>NUCLEOTIDE SEQUENCE</scope>
    <source>
        <strain evidence="2">DSM 9987</strain>
    </source>
</reference>
<keyword evidence="1" id="KW-0472">Membrane</keyword>
<evidence type="ECO:0000313" key="3">
    <source>
        <dbReference type="Proteomes" id="UP001165652"/>
    </source>
</evidence>
<evidence type="ECO:0000256" key="1">
    <source>
        <dbReference type="SAM" id="Phobius"/>
    </source>
</evidence>
<keyword evidence="1" id="KW-0812">Transmembrane</keyword>
<keyword evidence="3" id="KW-1185">Reference proteome</keyword>
<keyword evidence="1" id="KW-1133">Transmembrane helix</keyword>
<reference evidence="2" key="1">
    <citation type="journal article" date="2023" name="Microbiol Resour">
        <title>Genome Sequences of Rhodoplanes serenus and Two Thermotolerant Strains, Rhodoplanes tepidamans and 'Rhodoplanes cryptolactis,' Further Refine the Genus.</title>
        <authorList>
            <person name="Rayyan A.A."/>
            <person name="Kyndt J.A."/>
        </authorList>
    </citation>
    <scope>NUCLEOTIDE SEQUENCE</scope>
    <source>
        <strain evidence="2">DSM 9987</strain>
    </source>
</reference>
<feature type="transmembrane region" description="Helical" evidence="1">
    <location>
        <begin position="16"/>
        <end position="36"/>
    </location>
</feature>
<comment type="caution">
    <text evidence="2">The sequence shown here is derived from an EMBL/GenBank/DDBJ whole genome shotgun (WGS) entry which is preliminary data.</text>
</comment>
<evidence type="ECO:0000313" key="2">
    <source>
        <dbReference type="EMBL" id="MDC7789623.1"/>
    </source>
</evidence>
<organism evidence="2 3">
    <name type="scientific">Rhodoplanes tepidamans</name>
    <name type="common">Rhodoplanes cryptolactis</name>
    <dbReference type="NCBI Taxonomy" id="200616"/>
    <lineage>
        <taxon>Bacteria</taxon>
        <taxon>Pseudomonadati</taxon>
        <taxon>Pseudomonadota</taxon>
        <taxon>Alphaproteobacteria</taxon>
        <taxon>Hyphomicrobiales</taxon>
        <taxon>Nitrobacteraceae</taxon>
        <taxon>Rhodoplanes</taxon>
    </lineage>
</organism>
<proteinExistence type="predicted"/>
<name>A0ABT5JJF2_RHOTP</name>
<dbReference type="RefSeq" id="WP_272780445.1">
    <property type="nucleotide sequence ID" value="NZ_JAQQLI010000082.1"/>
</dbReference>
<dbReference type="EMBL" id="JAQQLI010000082">
    <property type="protein sequence ID" value="MDC7789623.1"/>
    <property type="molecule type" value="Genomic_DNA"/>
</dbReference>
<sequence length="196" mass="22129">MITQPLMAAAMNSADWLSALSLIISAGGIGITIWIWKSSIDKKLDRIIDDENALTYQQAEALVDVYMTWTRADLKNALNDFFLKDFDTRSRQALLNAADEFIHREAMEIIRDKRAKLQCFMLPNRESFMQFLDKHSPIESGGIAEAQKLVIKEIKSAIESQSEKEAARIKTFHIVQGASNSAYSNVINVLKVKYGK</sequence>
<dbReference type="Proteomes" id="UP001165652">
    <property type="component" value="Unassembled WGS sequence"/>
</dbReference>